<dbReference type="EMBL" id="JADION010000016">
    <property type="protein sequence ID" value="MBF4102628.1"/>
    <property type="molecule type" value="Genomic_DNA"/>
</dbReference>
<reference evidence="1" key="1">
    <citation type="submission" date="2020-11" db="EMBL/GenBank/DDBJ databases">
        <title>Gallibacterium anatis 1637, full genome, WGS.</title>
        <authorList>
            <person name="Laishevtcev A.I."/>
            <person name="Yakimova E.A."/>
            <person name="Petkovich D."/>
            <person name="Stepanova T.V."/>
            <person name="Kalendr R.S."/>
            <person name="Rubalsky E.O."/>
            <person name="Zulkarneev E.R."/>
            <person name="Aleshkin A.V."/>
        </authorList>
    </citation>
    <scope>NUCLEOTIDE SEQUENCE</scope>
    <source>
        <strain evidence="1">1637</strain>
    </source>
</reference>
<gene>
    <name evidence="1" type="ORF">INT80_07105</name>
</gene>
<organism evidence="1">
    <name type="scientific">Gallibacterium anatis</name>
    <dbReference type="NCBI Taxonomy" id="750"/>
    <lineage>
        <taxon>Bacteria</taxon>
        <taxon>Pseudomonadati</taxon>
        <taxon>Pseudomonadota</taxon>
        <taxon>Gammaproteobacteria</taxon>
        <taxon>Pasteurellales</taxon>
        <taxon>Pasteurellaceae</taxon>
        <taxon>Gallibacterium</taxon>
    </lineage>
</organism>
<dbReference type="Gene3D" id="2.160.20.160">
    <property type="match status" value="1"/>
</dbReference>
<accession>A0A930UW53</accession>
<comment type="caution">
    <text evidence="1">The sequence shown here is derived from an EMBL/GenBank/DDBJ whole genome shotgun (WGS) entry which is preliminary data.</text>
</comment>
<protein>
    <submittedName>
        <fullName evidence="1">Uncharacterized protein</fullName>
    </submittedName>
</protein>
<evidence type="ECO:0000313" key="1">
    <source>
        <dbReference type="EMBL" id="MBF4102628.1"/>
    </source>
</evidence>
<proteinExistence type="predicted"/>
<dbReference type="AlphaFoldDB" id="A0A930UW53"/>
<sequence length="190" mass="20206">MKGGLYKDNNLKFLMVSDDSSEVTFGDSIGGYSSMLMGNGADTVVVNGNAEFGSDSYYDNWLNEVFAKNVEEGKANAMYQGFYETEFKQKVSERWASANIGQRIDLGNGENTLSISGSVSKLNYRGGADSDTVTLGETSESRFWMGDGTNTLSLGSSSSVGYSGGTGTDTITINGNVNNSTFNIGSVRTA</sequence>
<name>A0A930UW53_9PAST</name>